<dbReference type="Gene3D" id="2.40.70.10">
    <property type="entry name" value="Acid Proteases"/>
    <property type="match status" value="1"/>
</dbReference>
<dbReference type="InterPro" id="IPR008503">
    <property type="entry name" value="Asp_endopeptidase"/>
</dbReference>
<dbReference type="PANTHER" id="PTHR38037:SF2">
    <property type="entry name" value="ATP-DEPENDENT ZINC PROTEASE DOMAIN-CONTAINING PROTEIN-RELATED"/>
    <property type="match status" value="1"/>
</dbReference>
<protein>
    <submittedName>
        <fullName evidence="2">ATP-dependent zinc protease</fullName>
    </submittedName>
</protein>
<dbReference type="GO" id="GO:0006508">
    <property type="term" value="P:proteolysis"/>
    <property type="evidence" value="ECO:0007669"/>
    <property type="project" value="UniProtKB-KW"/>
</dbReference>
<dbReference type="RefSeq" id="WP_194368441.1">
    <property type="nucleotide sequence ID" value="NZ_CP054492.1"/>
</dbReference>
<sequence length="155" mass="18029">MRFLILIFLVCTLYSQEILGKVDRFDLPEFNIYNIQAKIDTGAKTSSLHCTEITQIEDSLVKFIVLNNKNERLTDGYVVKPISRISDVKSSNGKTEKRYFIKTKIVIYNKTYDIEVSLAYRDTMRYPLLIGRELLKQGFVVDVNKKDLSYNSKQQ</sequence>
<reference evidence="2 3" key="1">
    <citation type="submission" date="2020-05" db="EMBL/GenBank/DDBJ databases">
        <title>Sulfurimonas marisnigri, sp. nov., and Sulfurimonas baltica, sp. nov., manganese oxide reducing chemolithoautotrophs of the class Epsilonproteobacteria isolated from the pelagic redoxclines of the Black and Baltic Seas and emended description of the genus Sulfurimonas.</title>
        <authorList>
            <person name="Henkel J.V."/>
            <person name="Laudan C."/>
            <person name="Werner J."/>
            <person name="Neu T."/>
            <person name="Plewe S."/>
            <person name="Sproer C."/>
            <person name="Bunk B."/>
            <person name="Schulz-Vogt H.N."/>
        </authorList>
    </citation>
    <scope>NUCLEOTIDE SEQUENCE [LARGE SCALE GENOMIC DNA]</scope>
    <source>
        <strain evidence="2 3">GD2</strain>
    </source>
</reference>
<dbReference type="SUPFAM" id="SSF50630">
    <property type="entry name" value="Acid proteases"/>
    <property type="match status" value="1"/>
</dbReference>
<dbReference type="PANTHER" id="PTHR38037">
    <property type="entry name" value="ZN_PROTEASE DOMAIN-CONTAINING PROTEIN"/>
    <property type="match status" value="1"/>
</dbReference>
<dbReference type="EMBL" id="CP054492">
    <property type="protein sequence ID" value="QOY51330.1"/>
    <property type="molecule type" value="Genomic_DNA"/>
</dbReference>
<dbReference type="Proteomes" id="UP000593994">
    <property type="component" value="Chromosome"/>
</dbReference>
<evidence type="ECO:0000313" key="2">
    <source>
        <dbReference type="EMBL" id="QOY51330.1"/>
    </source>
</evidence>
<keyword evidence="3" id="KW-1185">Reference proteome</keyword>
<accession>A0A7S7RMH1</accession>
<gene>
    <name evidence="2" type="ORF">HUE88_09370</name>
</gene>
<organism evidence="2 3">
    <name type="scientific">Candidatus Sulfurimonas baltica</name>
    <dbReference type="NCBI Taxonomy" id="2740404"/>
    <lineage>
        <taxon>Bacteria</taxon>
        <taxon>Pseudomonadati</taxon>
        <taxon>Campylobacterota</taxon>
        <taxon>Epsilonproteobacteria</taxon>
        <taxon>Campylobacterales</taxon>
        <taxon>Sulfurimonadaceae</taxon>
        <taxon>Sulfurimonas</taxon>
    </lineage>
</organism>
<keyword evidence="2" id="KW-0645">Protease</keyword>
<name>A0A7S7RMH1_9BACT</name>
<dbReference type="GO" id="GO:0008233">
    <property type="term" value="F:peptidase activity"/>
    <property type="evidence" value="ECO:0007669"/>
    <property type="project" value="UniProtKB-KW"/>
</dbReference>
<dbReference type="Pfam" id="PF05618">
    <property type="entry name" value="Zn_protease"/>
    <property type="match status" value="1"/>
</dbReference>
<dbReference type="AlphaFoldDB" id="A0A7S7RMH1"/>
<dbReference type="InterPro" id="IPR021109">
    <property type="entry name" value="Peptidase_aspartic_dom_sf"/>
</dbReference>
<evidence type="ECO:0000313" key="3">
    <source>
        <dbReference type="Proteomes" id="UP000593994"/>
    </source>
</evidence>
<feature type="domain" description="Retropepsin-like aspartic endopeptidase" evidence="1">
    <location>
        <begin position="18"/>
        <end position="147"/>
    </location>
</feature>
<proteinExistence type="predicted"/>
<evidence type="ECO:0000259" key="1">
    <source>
        <dbReference type="Pfam" id="PF05618"/>
    </source>
</evidence>
<keyword evidence="2" id="KW-0378">Hydrolase</keyword>
<dbReference type="KEGG" id="sbal:HUE88_09370"/>